<accession>A0A8H5KJL4</accession>
<dbReference type="RefSeq" id="XP_036530436.1">
    <property type="nucleotide sequence ID" value="XM_036679063.1"/>
</dbReference>
<dbReference type="AlphaFoldDB" id="A0A8H5KJL4"/>
<name>A0A8H5KJL4_GIBSU</name>
<keyword evidence="2" id="KW-1185">Reference proteome</keyword>
<protein>
    <submittedName>
        <fullName evidence="1">Uncharacterized protein</fullName>
    </submittedName>
</protein>
<evidence type="ECO:0000313" key="1">
    <source>
        <dbReference type="EMBL" id="KAF5573596.1"/>
    </source>
</evidence>
<evidence type="ECO:0000313" key="2">
    <source>
        <dbReference type="Proteomes" id="UP000547976"/>
    </source>
</evidence>
<organism evidence="1 2">
    <name type="scientific">Gibberella subglutinans</name>
    <name type="common">Fusarium subglutinans</name>
    <dbReference type="NCBI Taxonomy" id="42677"/>
    <lineage>
        <taxon>Eukaryota</taxon>
        <taxon>Fungi</taxon>
        <taxon>Dikarya</taxon>
        <taxon>Ascomycota</taxon>
        <taxon>Pezizomycotina</taxon>
        <taxon>Sordariomycetes</taxon>
        <taxon>Hypocreomycetidae</taxon>
        <taxon>Hypocreales</taxon>
        <taxon>Nectriaceae</taxon>
        <taxon>Fusarium</taxon>
        <taxon>Fusarium fujikuroi species complex</taxon>
    </lineage>
</organism>
<dbReference type="Proteomes" id="UP000547976">
    <property type="component" value="Unassembled WGS sequence"/>
</dbReference>
<proteinExistence type="predicted"/>
<dbReference type="GeneID" id="59313781"/>
<comment type="caution">
    <text evidence="1">The sequence shown here is derived from an EMBL/GenBank/DDBJ whole genome shotgun (WGS) entry which is preliminary data.</text>
</comment>
<reference evidence="1 2" key="1">
    <citation type="submission" date="2020-05" db="EMBL/GenBank/DDBJ databases">
        <title>Identification and distribution of gene clusters putatively required for synthesis of sphingolipid metabolism inhibitors in phylogenetically diverse species of the filamentous fungus Fusarium.</title>
        <authorList>
            <person name="Kim H.-S."/>
            <person name="Busman M."/>
            <person name="Brown D.W."/>
            <person name="Divon H."/>
            <person name="Uhlig S."/>
            <person name="Proctor R.H."/>
        </authorList>
    </citation>
    <scope>NUCLEOTIDE SEQUENCE [LARGE SCALE GENOMIC DNA]</scope>
    <source>
        <strain evidence="1 2">NRRL 66333</strain>
    </source>
</reference>
<sequence length="182" mass="20438">MSQSTQAKEQVAALIASMFSGDDALITRLQTAIETQENIIYAIEFVIGQGGLNLDHVKSLQWVREIFHAAQEDELLASYFLQRYPLPGSLSKVATENYHLKDLPCINKDTLVHFRAHLMLKEPLAVLLASIKANEILFDKPWNDIIGFALEWAINNEVSIGSDVFKKKITSKEFFDSVDGGR</sequence>
<gene>
    <name evidence="1" type="ORF">FSUBG_14105</name>
</gene>
<dbReference type="EMBL" id="JAAOAV010000592">
    <property type="protein sequence ID" value="KAF5573596.1"/>
    <property type="molecule type" value="Genomic_DNA"/>
</dbReference>